<dbReference type="EMBL" id="CP023701">
    <property type="protein sequence ID" value="QEU82197.1"/>
    <property type="molecule type" value="Genomic_DNA"/>
</dbReference>
<reference evidence="5 6" key="1">
    <citation type="submission" date="2017-09" db="EMBL/GenBank/DDBJ databases">
        <authorList>
            <person name="Lee N."/>
            <person name="Cho B.-K."/>
        </authorList>
    </citation>
    <scope>NUCLEOTIDE SEQUENCE [LARGE SCALE GENOMIC DNA]</scope>
    <source>
        <strain evidence="5 6">ATCC 27467</strain>
    </source>
</reference>
<dbReference type="KEGG" id="ssub:CP968_31505"/>
<keyword evidence="5" id="KW-0503">Monooxygenase</keyword>
<dbReference type="PANTHER" id="PTHR32332:SF20">
    <property type="entry name" value="2-NITROPROPANE DIOXYGENASE-LIKE PROTEIN"/>
    <property type="match status" value="1"/>
</dbReference>
<dbReference type="GO" id="GO:0018580">
    <property type="term" value="F:nitronate monooxygenase activity"/>
    <property type="evidence" value="ECO:0007669"/>
    <property type="project" value="InterPro"/>
</dbReference>
<dbReference type="InterPro" id="IPR013785">
    <property type="entry name" value="Aldolase_TIM"/>
</dbReference>
<evidence type="ECO:0000256" key="3">
    <source>
        <dbReference type="ARBA" id="ARBA00023002"/>
    </source>
</evidence>
<accession>A0A5P2UZK3</accession>
<feature type="region of interest" description="Disordered" evidence="4">
    <location>
        <begin position="344"/>
        <end position="367"/>
    </location>
</feature>
<name>A0A5P2UZK3_9ACTN</name>
<evidence type="ECO:0000313" key="5">
    <source>
        <dbReference type="EMBL" id="QEU82197.1"/>
    </source>
</evidence>
<evidence type="ECO:0000313" key="6">
    <source>
        <dbReference type="Proteomes" id="UP000326831"/>
    </source>
</evidence>
<feature type="region of interest" description="Disordered" evidence="4">
    <location>
        <begin position="1"/>
        <end position="21"/>
    </location>
</feature>
<dbReference type="Proteomes" id="UP000326831">
    <property type="component" value="Chromosome"/>
</dbReference>
<keyword evidence="6" id="KW-1185">Reference proteome</keyword>
<dbReference type="Gene3D" id="3.20.20.70">
    <property type="entry name" value="Aldolase class I"/>
    <property type="match status" value="1"/>
</dbReference>
<evidence type="ECO:0000256" key="1">
    <source>
        <dbReference type="ARBA" id="ARBA00022630"/>
    </source>
</evidence>
<keyword evidence="3" id="KW-0560">Oxidoreductase</keyword>
<dbReference type="InterPro" id="IPR004136">
    <property type="entry name" value="NMO"/>
</dbReference>
<sequence>MGARAGRPFRRGPGSRAPRGTAVGGALVTRLATRLGLALPLLQAGMGGVAGPGLCAAVSRAGAGGTLALYKEPPARAARLVREVTAATHRPFGVNLIPEVTGPAACLDQLRAVLPELPRGAFVTFFGLPDTRAARSVQAAGHPLVIQVGTLADAGTALEHGADVLVLQGTEAGGHLLGRLPASLLLADVRARHPRAVLAVAGGIATGGDLAGAVARGADGAVAGTLFVPAAESTAHPRFKRRVVEAVADDTLVTSLFDIGWPHRPHRVLRNPLTTSARRAPASFIATTRVDGRDHPVPRYSAAVPGSGTTGRIEEMAMYCGRSCTRVTDRQPAAVTVARLRREYEDARRPPTAARTSGSRRTARIEE</sequence>
<gene>
    <name evidence="5" type="ORF">CP968_31505</name>
</gene>
<organism evidence="5 6">
    <name type="scientific">Streptomyces subrutilus</name>
    <dbReference type="NCBI Taxonomy" id="36818"/>
    <lineage>
        <taxon>Bacteria</taxon>
        <taxon>Bacillati</taxon>
        <taxon>Actinomycetota</taxon>
        <taxon>Actinomycetes</taxon>
        <taxon>Kitasatosporales</taxon>
        <taxon>Streptomycetaceae</taxon>
        <taxon>Streptomyces</taxon>
    </lineage>
</organism>
<proteinExistence type="predicted"/>
<evidence type="ECO:0000256" key="4">
    <source>
        <dbReference type="SAM" id="MobiDB-lite"/>
    </source>
</evidence>
<dbReference type="AlphaFoldDB" id="A0A5P2UZK3"/>
<dbReference type="OrthoDB" id="7165168at2"/>
<keyword evidence="2" id="KW-0288">FMN</keyword>
<protein>
    <submittedName>
        <fullName evidence="5">Nitronate monooxygenase</fullName>
    </submittedName>
</protein>
<dbReference type="PANTHER" id="PTHR32332">
    <property type="entry name" value="2-NITROPROPANE DIOXYGENASE"/>
    <property type="match status" value="1"/>
</dbReference>
<keyword evidence="1" id="KW-0285">Flavoprotein</keyword>
<evidence type="ECO:0000256" key="2">
    <source>
        <dbReference type="ARBA" id="ARBA00022643"/>
    </source>
</evidence>
<dbReference type="CDD" id="cd04730">
    <property type="entry name" value="NPD_like"/>
    <property type="match status" value="1"/>
</dbReference>
<dbReference type="Pfam" id="PF03060">
    <property type="entry name" value="NMO"/>
    <property type="match status" value="2"/>
</dbReference>
<dbReference type="SUPFAM" id="SSF51412">
    <property type="entry name" value="Inosine monophosphate dehydrogenase (IMPDH)"/>
    <property type="match status" value="1"/>
</dbReference>